<dbReference type="AlphaFoldDB" id="A0A8S0SGK7"/>
<evidence type="ECO:0000313" key="2">
    <source>
        <dbReference type="EMBL" id="CAA2991125.1"/>
    </source>
</evidence>
<proteinExistence type="predicted"/>
<dbReference type="EMBL" id="CACTIH010004774">
    <property type="protein sequence ID" value="CAA2991125.1"/>
    <property type="molecule type" value="Genomic_DNA"/>
</dbReference>
<protein>
    <submittedName>
        <fullName evidence="2">Uncharacterized protein</fullName>
    </submittedName>
</protein>
<feature type="region of interest" description="Disordered" evidence="1">
    <location>
        <begin position="1"/>
        <end position="50"/>
    </location>
</feature>
<comment type="caution">
    <text evidence="2">The sequence shown here is derived from an EMBL/GenBank/DDBJ whole genome shotgun (WGS) entry which is preliminary data.</text>
</comment>
<name>A0A8S0SGK7_OLEEU</name>
<feature type="compositionally biased region" description="Basic and acidic residues" evidence="1">
    <location>
        <begin position="21"/>
        <end position="42"/>
    </location>
</feature>
<organism evidence="2 3">
    <name type="scientific">Olea europaea subsp. europaea</name>
    <dbReference type="NCBI Taxonomy" id="158383"/>
    <lineage>
        <taxon>Eukaryota</taxon>
        <taxon>Viridiplantae</taxon>
        <taxon>Streptophyta</taxon>
        <taxon>Embryophyta</taxon>
        <taxon>Tracheophyta</taxon>
        <taxon>Spermatophyta</taxon>
        <taxon>Magnoliopsida</taxon>
        <taxon>eudicotyledons</taxon>
        <taxon>Gunneridae</taxon>
        <taxon>Pentapetalae</taxon>
        <taxon>asterids</taxon>
        <taxon>lamiids</taxon>
        <taxon>Lamiales</taxon>
        <taxon>Oleaceae</taxon>
        <taxon>Oleeae</taxon>
        <taxon>Olea</taxon>
    </lineage>
</organism>
<dbReference type="Proteomes" id="UP000594638">
    <property type="component" value="Unassembled WGS sequence"/>
</dbReference>
<evidence type="ECO:0000313" key="3">
    <source>
        <dbReference type="Proteomes" id="UP000594638"/>
    </source>
</evidence>
<accession>A0A8S0SGK7</accession>
<dbReference type="Gramene" id="OE9A112766T1">
    <property type="protein sequence ID" value="OE9A112766C1"/>
    <property type="gene ID" value="OE9A112766"/>
</dbReference>
<keyword evidence="3" id="KW-1185">Reference proteome</keyword>
<reference evidence="2 3" key="1">
    <citation type="submission" date="2019-12" db="EMBL/GenBank/DDBJ databases">
        <authorList>
            <person name="Alioto T."/>
            <person name="Alioto T."/>
            <person name="Gomez Garrido J."/>
        </authorList>
    </citation>
    <scope>NUCLEOTIDE SEQUENCE [LARGE SCALE GENOMIC DNA]</scope>
</reference>
<gene>
    <name evidence="2" type="ORF">OLEA9_A112766</name>
</gene>
<sequence length="50" mass="5476">MKKRSPCPPLLESGSAPRQWASDERDSAQKRTRGLAEPEVRRASPLNSAG</sequence>
<evidence type="ECO:0000256" key="1">
    <source>
        <dbReference type="SAM" id="MobiDB-lite"/>
    </source>
</evidence>